<evidence type="ECO:0000313" key="2">
    <source>
        <dbReference type="Proteomes" id="UP001145114"/>
    </source>
</evidence>
<protein>
    <submittedName>
        <fullName evidence="1">Vacuolar protein sorting/targeting protein PEP1</fullName>
    </submittedName>
</protein>
<dbReference type="EMBL" id="JAMZIH010005953">
    <property type="protein sequence ID" value="KAJ1674452.1"/>
    <property type="molecule type" value="Genomic_DNA"/>
</dbReference>
<organism evidence="1 2">
    <name type="scientific">Spiromyces aspiralis</name>
    <dbReference type="NCBI Taxonomy" id="68401"/>
    <lineage>
        <taxon>Eukaryota</taxon>
        <taxon>Fungi</taxon>
        <taxon>Fungi incertae sedis</taxon>
        <taxon>Zoopagomycota</taxon>
        <taxon>Kickxellomycotina</taxon>
        <taxon>Kickxellomycetes</taxon>
        <taxon>Kickxellales</taxon>
        <taxon>Kickxellaceae</taxon>
        <taxon>Spiromyces</taxon>
    </lineage>
</organism>
<sequence length="973" mass="108228">MLALAAFASLSLPGLARAENPKTPEIIATYFSNSLTKVVQFGSSKAWLAIDSVDGVIYRTGDRGRSWSEIKDIPRGLATYLHVHPFDDDTAFVLGEGTKHYVTHDRGQTWTQFTTPLPPISNGEKPLRFHAGRVDSILFSGERCVEDNRWWLPRLNCHEETFYTTEGFRHSNSRSLESLLGEGVPVRQCQWARLKTEFKEMPEQTIMCLVPPDGSDAGPARRSSRLVWEKRFDSTQSISNATGATSREEAASMPQRAPLYSQRHNLFDFGLRDGGNKSTGLRLAISQDYFATKRVVSFGGGDQTGGGVIGVNVVSRFIIAAVQHARSEETDLFVSLDGHTWAESRLPLPAGVSENAYTLLESTPHALLIDVVMSSGSYGTIFKSNSNGTYYTPSLAHAYRNKNGLVDVERVQGLEGVILANQVSNWDKFDWRHGWHFLNRPEIQTRISFDDGAHWSYLRAPTHGLDGKGYGCTEDGWRIGDCALHVHSVTSVHNPGFVYSTKASPGIIMAVGSVGKHLASWKDCDTFLSTDGGLTWKQVHKDAHLYEFVDSGSTLLLVNNEGPTDTAVYSVDRGETWHEVRLGERIHAYATINDNLGIDNGLMILGRVSDGNNKGKFVVLSVGFEGVWSRQCDFNPEDPKENDDIEKWVLRADKNSECVMGHKAIHFRRRAAAQCYMDATRVSLPVSEDCPCEEKDYECDYNYALDPSTGKCVLVGPEVIPRGQCQREGDRFMASPGYRLIPGDTCDYERGKQLDRPVDKACPRAIDAPSGGVVTHSLTTFRHSIVIDPFVNSTHYLLHSSNGDVFLSKDEGISWERVDLSNVVDSNDRALAVVKHGYVASRAFVYMVSGVMVVTDDFGVTWRRMDKLPAPVNGLAITPIFSFHPDRPDWMLYMGGTECPKCHTEVYLTKDGGRVWNKVTTHAEKCLFAHANRFVSLPEDAVLCSVWKYKSGKKGYQDIVREEAPPENLLQLL</sequence>
<evidence type="ECO:0000313" key="1">
    <source>
        <dbReference type="EMBL" id="KAJ1674452.1"/>
    </source>
</evidence>
<comment type="caution">
    <text evidence="1">The sequence shown here is derived from an EMBL/GenBank/DDBJ whole genome shotgun (WGS) entry which is preliminary data.</text>
</comment>
<accession>A0ACC1HDA5</accession>
<keyword evidence="2" id="KW-1185">Reference proteome</keyword>
<feature type="non-terminal residue" evidence="1">
    <location>
        <position position="973"/>
    </location>
</feature>
<reference evidence="1" key="1">
    <citation type="submission" date="2022-06" db="EMBL/GenBank/DDBJ databases">
        <title>Phylogenomic reconstructions and comparative analyses of Kickxellomycotina fungi.</title>
        <authorList>
            <person name="Reynolds N.K."/>
            <person name="Stajich J.E."/>
            <person name="Barry K."/>
            <person name="Grigoriev I.V."/>
            <person name="Crous P."/>
            <person name="Smith M.E."/>
        </authorList>
    </citation>
    <scope>NUCLEOTIDE SEQUENCE</scope>
    <source>
        <strain evidence="1">RSA 2271</strain>
    </source>
</reference>
<gene>
    <name evidence="1" type="primary">VPS10_1</name>
    <name evidence="1" type="ORF">EV182_003244</name>
</gene>
<dbReference type="Proteomes" id="UP001145114">
    <property type="component" value="Unassembled WGS sequence"/>
</dbReference>
<name>A0ACC1HDA5_9FUNG</name>
<proteinExistence type="predicted"/>